<protein>
    <submittedName>
        <fullName evidence="1">Uncharacterized protein</fullName>
    </submittedName>
</protein>
<reference evidence="1 2" key="1">
    <citation type="submission" date="2017-09" db="EMBL/GenBank/DDBJ databases">
        <authorList>
            <person name="Perez-Cataluna A."/>
            <person name="Figueras M.J."/>
            <person name="Salas-Masso N."/>
        </authorList>
    </citation>
    <scope>NUCLEOTIDE SEQUENCE [LARGE SCALE GENOMIC DNA]</scope>
    <source>
        <strain evidence="1 2">F138-33</strain>
    </source>
</reference>
<keyword evidence="2" id="KW-1185">Reference proteome</keyword>
<proteinExistence type="predicted"/>
<accession>A0ABX4LRQ1</accession>
<evidence type="ECO:0000313" key="1">
    <source>
        <dbReference type="EMBL" id="PHO10651.1"/>
    </source>
</evidence>
<dbReference type="Proteomes" id="UP000221384">
    <property type="component" value="Unassembled WGS sequence"/>
</dbReference>
<organism evidence="1 2">
    <name type="scientific">Malaciobacter canalis</name>
    <dbReference type="NCBI Taxonomy" id="1912871"/>
    <lineage>
        <taxon>Bacteria</taxon>
        <taxon>Pseudomonadati</taxon>
        <taxon>Campylobacterota</taxon>
        <taxon>Epsilonproteobacteria</taxon>
        <taxon>Campylobacterales</taxon>
        <taxon>Arcobacteraceae</taxon>
        <taxon>Malaciobacter</taxon>
    </lineage>
</organism>
<comment type="caution">
    <text evidence="1">The sequence shown here is derived from an EMBL/GenBank/DDBJ whole genome shotgun (WGS) entry which is preliminary data.</text>
</comment>
<name>A0ABX4LRQ1_9BACT</name>
<sequence length="89" mass="10387">MMIIFEATIKENGIGGWFLQLKDTITQRVEKCDDLKEFSETIEKMGLDYGGHIDEVKWIVDENVPQKHIIEVKEQMAKIQKELFNDSND</sequence>
<gene>
    <name evidence="1" type="ORF">CPG37_02080</name>
</gene>
<evidence type="ECO:0000313" key="2">
    <source>
        <dbReference type="Proteomes" id="UP000221384"/>
    </source>
</evidence>
<dbReference type="EMBL" id="NWVW01000002">
    <property type="protein sequence ID" value="PHO10651.1"/>
    <property type="molecule type" value="Genomic_DNA"/>
</dbReference>